<reference evidence="5" key="1">
    <citation type="journal article" date="2019" name="Int. J. Syst. Evol. Microbiol.">
        <title>The Global Catalogue of Microorganisms (GCM) 10K type strain sequencing project: providing services to taxonomists for standard genome sequencing and annotation.</title>
        <authorList>
            <consortium name="The Broad Institute Genomics Platform"/>
            <consortium name="The Broad Institute Genome Sequencing Center for Infectious Disease"/>
            <person name="Wu L."/>
            <person name="Ma J."/>
        </authorList>
    </citation>
    <scope>NUCLEOTIDE SEQUENCE [LARGE SCALE GENOMIC DNA]</scope>
    <source>
        <strain evidence="5">JCM 17759</strain>
    </source>
</reference>
<keyword evidence="3" id="KW-0732">Signal</keyword>
<proteinExistence type="inferred from homology"/>
<gene>
    <name evidence="4" type="ORF">GCM10023156_49400</name>
</gene>
<keyword evidence="2" id="KW-0119">Carbohydrate metabolism</keyword>
<comment type="caution">
    <text evidence="4">The sequence shown here is derived from an EMBL/GenBank/DDBJ whole genome shotgun (WGS) entry which is preliminary data.</text>
</comment>
<dbReference type="InterPro" id="IPR019405">
    <property type="entry name" value="Lactonase_7-beta_prop"/>
</dbReference>
<evidence type="ECO:0000313" key="4">
    <source>
        <dbReference type="EMBL" id="GAA4463810.1"/>
    </source>
</evidence>
<sequence length="391" mass="41421">MTRRTSFLTLLFGFFIAGQIMSSQTPSGAAQPGENAVISVWIGTSNAKPSKGIYHCTLNTQNGKLSDPTLAAEMGGPGFLAMHPSGSVLYAVGDVGGTASVAAFKIDGSGKAAKLTLLNSVAIGDGGAAHVAVDSQGKMLMTAQYGSGSVAAFSLHADGSINKRTSLMEHEGGSRIVPGRQEAPHAHWAGFSPDERFAFVPDLGLDKVMIYKVDTDTATLTSHGFGQAPLGGGPRHMKFHPNGKWIFLLNELDLSVTVFDYDAEQGTMTPKQTIPTVSKSELAKELFKSASEIRVHPNGKFVYSANRGHDTITVFKVNPQSGELSVIEHEHVRGATPRNFNLAPSGRWLLAAGQNSHTLASFAVNSTTGELTYNQNVVLAPSAICVLMQHE</sequence>
<accession>A0ABP8NDX0</accession>
<dbReference type="InterPro" id="IPR050282">
    <property type="entry name" value="Cycloisomerase_2"/>
</dbReference>
<evidence type="ECO:0000313" key="5">
    <source>
        <dbReference type="Proteomes" id="UP001500840"/>
    </source>
</evidence>
<feature type="signal peptide" evidence="3">
    <location>
        <begin position="1"/>
        <end position="22"/>
    </location>
</feature>
<evidence type="ECO:0000256" key="3">
    <source>
        <dbReference type="SAM" id="SignalP"/>
    </source>
</evidence>
<dbReference type="SUPFAM" id="SSF51004">
    <property type="entry name" value="C-terminal (heme d1) domain of cytochrome cd1-nitrite reductase"/>
    <property type="match status" value="1"/>
</dbReference>
<comment type="similarity">
    <text evidence="1">Belongs to the cycloisomerase 2 family.</text>
</comment>
<name>A0ABP8NDX0_9BACT</name>
<organism evidence="4 5">
    <name type="scientific">Novipirellula rosea</name>
    <dbReference type="NCBI Taxonomy" id="1031540"/>
    <lineage>
        <taxon>Bacteria</taxon>
        <taxon>Pseudomonadati</taxon>
        <taxon>Planctomycetota</taxon>
        <taxon>Planctomycetia</taxon>
        <taxon>Pirellulales</taxon>
        <taxon>Pirellulaceae</taxon>
        <taxon>Novipirellula</taxon>
    </lineage>
</organism>
<dbReference type="PANTHER" id="PTHR30344">
    <property type="entry name" value="6-PHOSPHOGLUCONOLACTONASE-RELATED"/>
    <property type="match status" value="1"/>
</dbReference>
<dbReference type="PANTHER" id="PTHR30344:SF1">
    <property type="entry name" value="6-PHOSPHOGLUCONOLACTONASE"/>
    <property type="match status" value="1"/>
</dbReference>
<dbReference type="Proteomes" id="UP001500840">
    <property type="component" value="Unassembled WGS sequence"/>
</dbReference>
<dbReference type="RefSeq" id="WP_339939030.1">
    <property type="nucleotide sequence ID" value="NZ_BAABGA010000066.1"/>
</dbReference>
<dbReference type="Gene3D" id="2.130.10.10">
    <property type="entry name" value="YVTN repeat-like/Quinoprotein amine dehydrogenase"/>
    <property type="match status" value="1"/>
</dbReference>
<evidence type="ECO:0000256" key="1">
    <source>
        <dbReference type="ARBA" id="ARBA00005564"/>
    </source>
</evidence>
<dbReference type="InterPro" id="IPR015943">
    <property type="entry name" value="WD40/YVTN_repeat-like_dom_sf"/>
</dbReference>
<dbReference type="EMBL" id="BAABGA010000066">
    <property type="protein sequence ID" value="GAA4463810.1"/>
    <property type="molecule type" value="Genomic_DNA"/>
</dbReference>
<evidence type="ECO:0000256" key="2">
    <source>
        <dbReference type="ARBA" id="ARBA00022526"/>
    </source>
</evidence>
<dbReference type="InterPro" id="IPR011048">
    <property type="entry name" value="Haem_d1_sf"/>
</dbReference>
<dbReference type="Pfam" id="PF10282">
    <property type="entry name" value="Lactonase"/>
    <property type="match status" value="1"/>
</dbReference>
<protein>
    <submittedName>
        <fullName evidence="4">Lactonase family protein</fullName>
    </submittedName>
</protein>
<keyword evidence="5" id="KW-1185">Reference proteome</keyword>
<keyword evidence="2" id="KW-0313">Glucose metabolism</keyword>
<feature type="chain" id="PRO_5045038777" evidence="3">
    <location>
        <begin position="23"/>
        <end position="391"/>
    </location>
</feature>